<feature type="transmembrane region" description="Helical" evidence="2">
    <location>
        <begin position="111"/>
        <end position="131"/>
    </location>
</feature>
<dbReference type="Proteomes" id="UP001169242">
    <property type="component" value="Unassembled WGS sequence"/>
</dbReference>
<feature type="region of interest" description="Disordered" evidence="1">
    <location>
        <begin position="145"/>
        <end position="186"/>
    </location>
</feature>
<feature type="compositionally biased region" description="Basic and acidic residues" evidence="1">
    <location>
        <begin position="165"/>
        <end position="186"/>
    </location>
</feature>
<keyword evidence="4" id="KW-1185">Reference proteome</keyword>
<reference evidence="3" key="1">
    <citation type="journal article" date="2023" name="Int. J. Syst. Evol. Microbiol.">
        <title>&lt;i&gt;Holtiella tumoricola&lt;/i&gt; gen. nov. sp. nov., isolated from a human clinical sample.</title>
        <authorList>
            <person name="Allen-Vercoe E."/>
            <person name="Daigneault M.C."/>
            <person name="Vancuren S.J."/>
            <person name="Cochrane K."/>
            <person name="O'Neal L.L."/>
            <person name="Sankaranarayanan K."/>
            <person name="Lawson P.A."/>
        </authorList>
    </citation>
    <scope>NUCLEOTIDE SEQUENCE</scope>
    <source>
        <strain evidence="3">CC70A</strain>
    </source>
</reference>
<evidence type="ECO:0000256" key="1">
    <source>
        <dbReference type="SAM" id="MobiDB-lite"/>
    </source>
</evidence>
<keyword evidence="2" id="KW-0812">Transmembrane</keyword>
<evidence type="ECO:0000313" key="3">
    <source>
        <dbReference type="EMBL" id="MDA3731249.1"/>
    </source>
</evidence>
<gene>
    <name evidence="3" type="ORF">PBV87_07080</name>
</gene>
<sequence length="186" mass="22115">MNTVHKKIDSYFEKFIYSKLKFKVMTIKVRKRIGFEYDFDYVDEWDSTGWILHKPFFSRKAKLYMFKGKAYTPLKFPPTRWYQFPTRIGQAFEDLLHPPDRKMRNRAELRIVFGYIRLVMVLGIIATIIFFPQIKSKLVGEPENEVGAITQNGDQQTEEQINEETNPKEVDEKDSQDDKTNEKSKE</sequence>
<name>A0AA42DLI4_9FIRM</name>
<accession>A0AA42DLI4</accession>
<dbReference type="EMBL" id="JAQIFT010000029">
    <property type="protein sequence ID" value="MDA3731249.1"/>
    <property type="molecule type" value="Genomic_DNA"/>
</dbReference>
<organism evidence="3 4">
    <name type="scientific">Holtiella tumoricola</name>
    <dbReference type="NCBI Taxonomy" id="3018743"/>
    <lineage>
        <taxon>Bacteria</taxon>
        <taxon>Bacillati</taxon>
        <taxon>Bacillota</taxon>
        <taxon>Clostridia</taxon>
        <taxon>Lachnospirales</taxon>
        <taxon>Cellulosilyticaceae</taxon>
        <taxon>Holtiella</taxon>
    </lineage>
</organism>
<evidence type="ECO:0000256" key="2">
    <source>
        <dbReference type="SAM" id="Phobius"/>
    </source>
</evidence>
<proteinExistence type="predicted"/>
<keyword evidence="2" id="KW-0472">Membrane</keyword>
<protein>
    <submittedName>
        <fullName evidence="3">Uncharacterized protein</fullName>
    </submittedName>
</protein>
<dbReference type="AlphaFoldDB" id="A0AA42DLI4"/>
<keyword evidence="2" id="KW-1133">Transmembrane helix</keyword>
<dbReference type="RefSeq" id="WP_053986151.1">
    <property type="nucleotide sequence ID" value="NZ_JAQIFT010000029.1"/>
</dbReference>
<evidence type="ECO:0000313" key="4">
    <source>
        <dbReference type="Proteomes" id="UP001169242"/>
    </source>
</evidence>
<comment type="caution">
    <text evidence="3">The sequence shown here is derived from an EMBL/GenBank/DDBJ whole genome shotgun (WGS) entry which is preliminary data.</text>
</comment>